<keyword evidence="8" id="KW-1185">Reference proteome</keyword>
<comment type="function">
    <text evidence="5">Part of a binding-protein-dependent transport system for a sugar.</text>
</comment>
<evidence type="ECO:0000313" key="8">
    <source>
        <dbReference type="Proteomes" id="UP000255036"/>
    </source>
</evidence>
<evidence type="ECO:0000256" key="5">
    <source>
        <dbReference type="ARBA" id="ARBA00049629"/>
    </source>
</evidence>
<sequence>MNMKKVIAVIMAGVMTAGFVTGCGQSSKSKSTKDGKVQLEIFSTKPESAKTLQGLIDKFMKEHQDISISLTSQADAGTILKTRLTKNDIPDIIAMGGDATYTELQSAGVLLDLSDSGFTEKVQESYLQMVYDVNKDEEKKAYGIPYATNASGVIYNKDIFEEAGVKVPKTWTEFMEVCEKLKAAGYTPFELTYADAWCGLPAWNSMATVIPEKGFTDARKKGETTFADTHKEVMEKYLKILNYAQEGFLGTTYNDGNAAFAKGNAAMSIQGNWAISEYIKTNKDINIDMFAFPSTDKADSNTVTSGVDVLMAVSNQASEEQQEAGKKFIEFMLAQENAKQYIEEQFAFSAVKGVEQDNETVAGLKKDIAEGRVSNFPDHYYPSGYDLAAILQECALNFTNGMSEQENIAATLKLCDEQYDAANVE</sequence>
<dbReference type="OrthoDB" id="9798191at2"/>
<evidence type="ECO:0000256" key="4">
    <source>
        <dbReference type="ARBA" id="ARBA00022729"/>
    </source>
</evidence>
<proteinExistence type="inferred from homology"/>
<dbReference type="InterPro" id="IPR050490">
    <property type="entry name" value="Bact_solute-bd_prot1"/>
</dbReference>
<organism evidence="7 8">
    <name type="scientific">Anaerosacchariphilus polymeriproducens</name>
    <dbReference type="NCBI Taxonomy" id="1812858"/>
    <lineage>
        <taxon>Bacteria</taxon>
        <taxon>Bacillati</taxon>
        <taxon>Bacillota</taxon>
        <taxon>Clostridia</taxon>
        <taxon>Lachnospirales</taxon>
        <taxon>Lachnospiraceae</taxon>
        <taxon>Anaerosacchariphilus</taxon>
    </lineage>
</organism>
<evidence type="ECO:0000256" key="2">
    <source>
        <dbReference type="ARBA" id="ARBA00008520"/>
    </source>
</evidence>
<dbReference type="SUPFAM" id="SSF53850">
    <property type="entry name" value="Periplasmic binding protein-like II"/>
    <property type="match status" value="1"/>
</dbReference>
<name>A0A371AUE5_9FIRM</name>
<dbReference type="Gene3D" id="3.40.190.10">
    <property type="entry name" value="Periplasmic binding protein-like II"/>
    <property type="match status" value="2"/>
</dbReference>
<dbReference type="GO" id="GO:0030313">
    <property type="term" value="C:cell envelope"/>
    <property type="evidence" value="ECO:0007669"/>
    <property type="project" value="UniProtKB-SubCell"/>
</dbReference>
<protein>
    <recommendedName>
        <fullName evidence="6">Probable sugar-binding periplasmic protein</fullName>
    </recommendedName>
</protein>
<keyword evidence="3" id="KW-0813">Transport</keyword>
<gene>
    <name evidence="7" type="ORF">DWV06_10860</name>
</gene>
<reference evidence="7 8" key="1">
    <citation type="submission" date="2018-07" db="EMBL/GenBank/DDBJ databases">
        <title>Anaerosacharophilus polymeroproducens gen. nov. sp. nov., an anaerobic bacterium isolated from salt field.</title>
        <authorList>
            <person name="Kim W."/>
            <person name="Yang S.-H."/>
            <person name="Oh J."/>
            <person name="Lee J.-H."/>
            <person name="Kwon K.K."/>
        </authorList>
    </citation>
    <scope>NUCLEOTIDE SEQUENCE [LARGE SCALE GENOMIC DNA]</scope>
    <source>
        <strain evidence="7 8">MCWD5</strain>
    </source>
</reference>
<comment type="similarity">
    <text evidence="2">Belongs to the bacterial solute-binding protein 1 family.</text>
</comment>
<comment type="caution">
    <text evidence="7">The sequence shown here is derived from an EMBL/GenBank/DDBJ whole genome shotgun (WGS) entry which is preliminary data.</text>
</comment>
<accession>A0A371AUE5</accession>
<evidence type="ECO:0000256" key="6">
    <source>
        <dbReference type="ARBA" id="ARBA00049753"/>
    </source>
</evidence>
<dbReference type="PANTHER" id="PTHR43649">
    <property type="entry name" value="ARABINOSE-BINDING PROTEIN-RELATED"/>
    <property type="match status" value="1"/>
</dbReference>
<dbReference type="InterPro" id="IPR006059">
    <property type="entry name" value="SBP"/>
</dbReference>
<keyword evidence="4" id="KW-0732">Signal</keyword>
<dbReference type="Proteomes" id="UP000255036">
    <property type="component" value="Unassembled WGS sequence"/>
</dbReference>
<dbReference type="EMBL" id="QRCT01000033">
    <property type="protein sequence ID" value="RDU23193.1"/>
    <property type="molecule type" value="Genomic_DNA"/>
</dbReference>
<evidence type="ECO:0000256" key="1">
    <source>
        <dbReference type="ARBA" id="ARBA00004196"/>
    </source>
</evidence>
<dbReference type="PANTHER" id="PTHR43649:SF28">
    <property type="entry name" value="BINDING PROTEIN COMPONENT OF ABC SUGAR TRANSPORTER-RELATED"/>
    <property type="match status" value="1"/>
</dbReference>
<dbReference type="Pfam" id="PF01547">
    <property type="entry name" value="SBP_bac_1"/>
    <property type="match status" value="1"/>
</dbReference>
<evidence type="ECO:0000256" key="3">
    <source>
        <dbReference type="ARBA" id="ARBA00022448"/>
    </source>
</evidence>
<dbReference type="PROSITE" id="PS51257">
    <property type="entry name" value="PROKAR_LIPOPROTEIN"/>
    <property type="match status" value="1"/>
</dbReference>
<evidence type="ECO:0000313" key="7">
    <source>
        <dbReference type="EMBL" id="RDU23193.1"/>
    </source>
</evidence>
<comment type="subcellular location">
    <subcellularLocation>
        <location evidence="1">Cell envelope</location>
    </subcellularLocation>
</comment>
<dbReference type="RefSeq" id="WP_115482214.1">
    <property type="nucleotide sequence ID" value="NZ_QRCT01000033.1"/>
</dbReference>
<dbReference type="AlphaFoldDB" id="A0A371AUE5"/>